<dbReference type="PRINTS" id="PR00069">
    <property type="entry name" value="ALDKETRDTASE"/>
</dbReference>
<dbReference type="EMBL" id="FNAN01000013">
    <property type="protein sequence ID" value="SDF88678.1"/>
    <property type="molecule type" value="Genomic_DNA"/>
</dbReference>
<dbReference type="AlphaFoldDB" id="A0A1G7PR13"/>
<dbReference type="InterPro" id="IPR023210">
    <property type="entry name" value="NADP_OxRdtase_dom"/>
</dbReference>
<evidence type="ECO:0000259" key="1">
    <source>
        <dbReference type="Pfam" id="PF00248"/>
    </source>
</evidence>
<keyword evidence="3" id="KW-1185">Reference proteome</keyword>
<dbReference type="InterPro" id="IPR036812">
    <property type="entry name" value="NAD(P)_OxRdtase_dom_sf"/>
</dbReference>
<reference evidence="3" key="1">
    <citation type="submission" date="2016-10" db="EMBL/GenBank/DDBJ databases">
        <authorList>
            <person name="Varghese N."/>
            <person name="Submissions S."/>
        </authorList>
    </citation>
    <scope>NUCLEOTIDE SEQUENCE [LARGE SCALE GENOMIC DNA]</scope>
    <source>
        <strain evidence="3">DSM 25329</strain>
    </source>
</reference>
<dbReference type="PANTHER" id="PTHR43312:SF1">
    <property type="entry name" value="NADP-DEPENDENT OXIDOREDUCTASE DOMAIN-CONTAINING PROTEIN"/>
    <property type="match status" value="1"/>
</dbReference>
<evidence type="ECO:0000313" key="2">
    <source>
        <dbReference type="EMBL" id="SDF88678.1"/>
    </source>
</evidence>
<organism evidence="2 3">
    <name type="scientific">Dyadobacter soli</name>
    <dbReference type="NCBI Taxonomy" id="659014"/>
    <lineage>
        <taxon>Bacteria</taxon>
        <taxon>Pseudomonadati</taxon>
        <taxon>Bacteroidota</taxon>
        <taxon>Cytophagia</taxon>
        <taxon>Cytophagales</taxon>
        <taxon>Spirosomataceae</taxon>
        <taxon>Dyadobacter</taxon>
    </lineage>
</organism>
<dbReference type="RefSeq" id="WP_176885061.1">
    <property type="nucleotide sequence ID" value="NZ_FNAN01000013.1"/>
</dbReference>
<dbReference type="CDD" id="cd19097">
    <property type="entry name" value="AKR_unchar"/>
    <property type="match status" value="1"/>
</dbReference>
<proteinExistence type="predicted"/>
<accession>A0A1G7PR13</accession>
<evidence type="ECO:0000313" key="3">
    <source>
        <dbReference type="Proteomes" id="UP000198748"/>
    </source>
</evidence>
<dbReference type="InterPro" id="IPR053135">
    <property type="entry name" value="AKR2_Oxidoreductase"/>
</dbReference>
<dbReference type="InterPro" id="IPR020471">
    <property type="entry name" value="AKR"/>
</dbReference>
<dbReference type="Proteomes" id="UP000198748">
    <property type="component" value="Unassembled WGS sequence"/>
</dbReference>
<dbReference type="GO" id="GO:0016491">
    <property type="term" value="F:oxidoreductase activity"/>
    <property type="evidence" value="ECO:0007669"/>
    <property type="project" value="InterPro"/>
</dbReference>
<sequence>MRRKALGHTGLEVSEIAFGGVEIGVPYGIGVQGREDMLSERQAISLLHEALEKGINFFDTARLYGESETIMGKAFASRRQDIVLATKCRHFRDSSGALPPDHALKTFIQNSLKESLHELQTDYIDIYMLHYGDLEIIENELIAAVFQELKEQGIIRSTGVSTYLAEETALAVSKGHWDVIQLPFNLMDQRHAVCFEQATANGVGIVVRSVLMKGLLSERGKNLHSALADVERHIDSYHAMLGPEFPDLPTLATRFALSFDSIASVLVGIDKPEYLHQALATASGAVMEPETVKTASQMAYPEPEFLNLPHWDRMGWLR</sequence>
<protein>
    <submittedName>
        <fullName evidence="2">Predicted oxidoreductase</fullName>
    </submittedName>
</protein>
<feature type="domain" description="NADP-dependent oxidoreductase" evidence="1">
    <location>
        <begin position="33"/>
        <end position="283"/>
    </location>
</feature>
<dbReference type="SUPFAM" id="SSF51430">
    <property type="entry name" value="NAD(P)-linked oxidoreductase"/>
    <property type="match status" value="1"/>
</dbReference>
<gene>
    <name evidence="2" type="ORF">SAMN04487996_11398</name>
</gene>
<dbReference type="Gene3D" id="3.20.20.100">
    <property type="entry name" value="NADP-dependent oxidoreductase domain"/>
    <property type="match status" value="1"/>
</dbReference>
<name>A0A1G7PR13_9BACT</name>
<dbReference type="Pfam" id="PF00248">
    <property type="entry name" value="Aldo_ket_red"/>
    <property type="match status" value="1"/>
</dbReference>
<dbReference type="STRING" id="659014.SAMN04487996_11398"/>
<dbReference type="PANTHER" id="PTHR43312">
    <property type="entry name" value="D-THREO-ALDOSE 1-DEHYDROGENASE"/>
    <property type="match status" value="1"/>
</dbReference>